<evidence type="ECO:0000256" key="3">
    <source>
        <dbReference type="ARBA" id="ARBA00022553"/>
    </source>
</evidence>
<dbReference type="InterPro" id="IPR000014">
    <property type="entry name" value="PAS"/>
</dbReference>
<reference evidence="7 8" key="1">
    <citation type="submission" date="2020-08" db="EMBL/GenBank/DDBJ databases">
        <title>Genomic Encyclopedia of Type Strains, Phase IV (KMG-V): Genome sequencing to study the core and pangenomes of soil and plant-associated prokaryotes.</title>
        <authorList>
            <person name="Whitman W."/>
        </authorList>
    </citation>
    <scope>NUCLEOTIDE SEQUENCE [LARGE SCALE GENOMIC DNA]</scope>
    <source>
        <strain evidence="7 8">SEMIA 4060</strain>
    </source>
</reference>
<protein>
    <recommendedName>
        <fullName evidence="2">histidine kinase</fullName>
        <ecNumber evidence="2">2.7.13.3</ecNumber>
    </recommendedName>
</protein>
<comment type="catalytic activity">
    <reaction evidence="1">
        <text>ATP + protein L-histidine = ADP + protein N-phospho-L-histidine.</text>
        <dbReference type="EC" id="2.7.13.3"/>
    </reaction>
</comment>
<comment type="caution">
    <text evidence="7">The sequence shown here is derived from an EMBL/GenBank/DDBJ whole genome shotgun (WGS) entry which is preliminary data.</text>
</comment>
<evidence type="ECO:0000256" key="4">
    <source>
        <dbReference type="ARBA" id="ARBA00022679"/>
    </source>
</evidence>
<dbReference type="CDD" id="cd00130">
    <property type="entry name" value="PAS"/>
    <property type="match status" value="1"/>
</dbReference>
<evidence type="ECO:0000313" key="7">
    <source>
        <dbReference type="EMBL" id="MBB6485934.1"/>
    </source>
</evidence>
<feature type="domain" description="PAS" evidence="6">
    <location>
        <begin position="22"/>
        <end position="81"/>
    </location>
</feature>
<dbReference type="RefSeq" id="WP_246806322.1">
    <property type="nucleotide sequence ID" value="NZ_JACHBG010000006.1"/>
</dbReference>
<proteinExistence type="predicted"/>
<dbReference type="PANTHER" id="PTHR43304:SF1">
    <property type="entry name" value="PAC DOMAIN-CONTAINING PROTEIN"/>
    <property type="match status" value="1"/>
</dbReference>
<keyword evidence="4" id="KW-0808">Transferase</keyword>
<evidence type="ECO:0000256" key="5">
    <source>
        <dbReference type="ARBA" id="ARBA00022777"/>
    </source>
</evidence>
<evidence type="ECO:0000313" key="8">
    <source>
        <dbReference type="Proteomes" id="UP000565576"/>
    </source>
</evidence>
<dbReference type="InterPro" id="IPR035965">
    <property type="entry name" value="PAS-like_dom_sf"/>
</dbReference>
<organism evidence="7 8">
    <name type="scientific">Rhizobium lusitanum</name>
    <dbReference type="NCBI Taxonomy" id="293958"/>
    <lineage>
        <taxon>Bacteria</taxon>
        <taxon>Pseudomonadati</taxon>
        <taxon>Pseudomonadota</taxon>
        <taxon>Alphaproteobacteria</taxon>
        <taxon>Hyphomicrobiales</taxon>
        <taxon>Rhizobiaceae</taxon>
        <taxon>Rhizobium/Agrobacterium group</taxon>
        <taxon>Rhizobium</taxon>
    </lineage>
</organism>
<dbReference type="InterPro" id="IPR013655">
    <property type="entry name" value="PAS_fold_3"/>
</dbReference>
<name>A0A7X0MCU5_9HYPH</name>
<evidence type="ECO:0000256" key="1">
    <source>
        <dbReference type="ARBA" id="ARBA00000085"/>
    </source>
</evidence>
<accession>A0A7X0MCU5</accession>
<dbReference type="EC" id="2.7.13.3" evidence="2"/>
<keyword evidence="5" id="KW-0418">Kinase</keyword>
<dbReference type="PANTHER" id="PTHR43304">
    <property type="entry name" value="PHYTOCHROME-LIKE PROTEIN CPH1"/>
    <property type="match status" value="1"/>
</dbReference>
<keyword evidence="3" id="KW-0597">Phosphoprotein</keyword>
<dbReference type="AlphaFoldDB" id="A0A7X0MCU5"/>
<dbReference type="InterPro" id="IPR052162">
    <property type="entry name" value="Sensor_kinase/Photoreceptor"/>
</dbReference>
<dbReference type="Gene3D" id="3.30.450.20">
    <property type="entry name" value="PAS domain"/>
    <property type="match status" value="1"/>
</dbReference>
<sequence length="140" mass="15434">MKQSQPLFMADISEAAAPEAGIYTWDIEKNLVFADAALASLFGLDPAESAHGLPIEAYLDRVHPEDRPPLAKVIHNTIVAETPQQSTYRVRDKNGVYHWVAAFGRAFRDRADNPTLYSGIVVPATQVERNGQNKQSANDT</sequence>
<dbReference type="SUPFAM" id="SSF55785">
    <property type="entry name" value="PYP-like sensor domain (PAS domain)"/>
    <property type="match status" value="1"/>
</dbReference>
<dbReference type="EMBL" id="JACHBG010000006">
    <property type="protein sequence ID" value="MBB6485934.1"/>
    <property type="molecule type" value="Genomic_DNA"/>
</dbReference>
<evidence type="ECO:0000259" key="6">
    <source>
        <dbReference type="PROSITE" id="PS50112"/>
    </source>
</evidence>
<dbReference type="NCBIfam" id="TIGR00229">
    <property type="entry name" value="sensory_box"/>
    <property type="match status" value="1"/>
</dbReference>
<dbReference type="Proteomes" id="UP000565576">
    <property type="component" value="Unassembled WGS sequence"/>
</dbReference>
<gene>
    <name evidence="7" type="ORF">GGD46_003228</name>
</gene>
<dbReference type="Pfam" id="PF08447">
    <property type="entry name" value="PAS_3"/>
    <property type="match status" value="1"/>
</dbReference>
<dbReference type="GO" id="GO:0004673">
    <property type="term" value="F:protein histidine kinase activity"/>
    <property type="evidence" value="ECO:0007669"/>
    <property type="project" value="UniProtKB-EC"/>
</dbReference>
<evidence type="ECO:0000256" key="2">
    <source>
        <dbReference type="ARBA" id="ARBA00012438"/>
    </source>
</evidence>
<dbReference type="PROSITE" id="PS50112">
    <property type="entry name" value="PAS"/>
    <property type="match status" value="1"/>
</dbReference>